<protein>
    <submittedName>
        <fullName evidence="1">Uncharacterized protein</fullName>
    </submittedName>
</protein>
<dbReference type="EMBL" id="CP032326">
    <property type="protein sequence ID" value="QCO00270.1"/>
    <property type="molecule type" value="Genomic_DNA"/>
</dbReference>
<gene>
    <name evidence="1" type="ORF">D3093_34110</name>
</gene>
<evidence type="ECO:0000313" key="2">
    <source>
        <dbReference type="Proteomes" id="UP000298595"/>
    </source>
</evidence>
<evidence type="ECO:0000313" key="1">
    <source>
        <dbReference type="EMBL" id="QCO00270.1"/>
    </source>
</evidence>
<name>A0A4D8Q085_9PROT</name>
<sequence length="90" mass="9860">MPFFLESAGHSKVSNMCNRINAIVGLETLVGAWALGDRSNQESRASSPTWPLRLTAEAPERATTAMRLWIDAKALNHRRLARTRTGAAPS</sequence>
<proteinExistence type="predicted"/>
<accession>A0A4D8Q085</accession>
<organism evidence="1 2">
    <name type="scientific">Azospirillum argentinense</name>
    <dbReference type="NCBI Taxonomy" id="2970906"/>
    <lineage>
        <taxon>Bacteria</taxon>
        <taxon>Pseudomonadati</taxon>
        <taxon>Pseudomonadota</taxon>
        <taxon>Alphaproteobacteria</taxon>
        <taxon>Rhodospirillales</taxon>
        <taxon>Azospirillaceae</taxon>
        <taxon>Azospirillum</taxon>
    </lineage>
</organism>
<dbReference type="AlphaFoldDB" id="A0A4D8Q085"/>
<reference evidence="1 2" key="1">
    <citation type="submission" date="2018-09" db="EMBL/GenBank/DDBJ databases">
        <title>Whole genome based analysis of evolution and adaptive divergence in Indian and Brazilian strains of Azospirillum brasilense.</title>
        <authorList>
            <person name="Singh C."/>
            <person name="Tripathi A.K."/>
        </authorList>
    </citation>
    <scope>NUCLEOTIDE SEQUENCE [LARGE SCALE GENOMIC DNA]</scope>
    <source>
        <strain evidence="1 2">MTCC4035</strain>
        <plasmid evidence="1 2">p5</plasmid>
    </source>
</reference>
<dbReference type="KEGG" id="aare:D3093_34110"/>
<keyword evidence="1" id="KW-0614">Plasmid</keyword>
<geneLocation type="plasmid" evidence="1 2">
    <name>p5</name>
</geneLocation>
<dbReference type="Proteomes" id="UP000298595">
    <property type="component" value="Plasmid p5"/>
</dbReference>